<proteinExistence type="predicted"/>
<protein>
    <submittedName>
        <fullName evidence="1">Uncharacterized protein</fullName>
    </submittedName>
</protein>
<keyword evidence="2" id="KW-1185">Reference proteome</keyword>
<evidence type="ECO:0000313" key="2">
    <source>
        <dbReference type="Proteomes" id="UP000032142"/>
    </source>
</evidence>
<sequence>MKSFCEIVDHKNIIKMKISSLNFWSRNHCSD</sequence>
<dbReference type="AlphaFoldDB" id="A0A0B0P3U9"/>
<dbReference type="Proteomes" id="UP000032142">
    <property type="component" value="Unassembled WGS sequence"/>
</dbReference>
<name>A0A0B0P3U9_GOSAR</name>
<gene>
    <name evidence="1" type="ORF">F383_26960</name>
</gene>
<accession>A0A0B0P3U9</accession>
<organism evidence="1 2">
    <name type="scientific">Gossypium arboreum</name>
    <name type="common">Tree cotton</name>
    <name type="synonym">Gossypium nanking</name>
    <dbReference type="NCBI Taxonomy" id="29729"/>
    <lineage>
        <taxon>Eukaryota</taxon>
        <taxon>Viridiplantae</taxon>
        <taxon>Streptophyta</taxon>
        <taxon>Embryophyta</taxon>
        <taxon>Tracheophyta</taxon>
        <taxon>Spermatophyta</taxon>
        <taxon>Magnoliopsida</taxon>
        <taxon>eudicotyledons</taxon>
        <taxon>Gunneridae</taxon>
        <taxon>Pentapetalae</taxon>
        <taxon>rosids</taxon>
        <taxon>malvids</taxon>
        <taxon>Malvales</taxon>
        <taxon>Malvaceae</taxon>
        <taxon>Malvoideae</taxon>
        <taxon>Gossypium</taxon>
    </lineage>
</organism>
<dbReference type="EMBL" id="KN418375">
    <property type="protein sequence ID" value="KHG21388.1"/>
    <property type="molecule type" value="Genomic_DNA"/>
</dbReference>
<evidence type="ECO:0000313" key="1">
    <source>
        <dbReference type="EMBL" id="KHG21388.1"/>
    </source>
</evidence>
<reference evidence="2" key="1">
    <citation type="submission" date="2014-09" db="EMBL/GenBank/DDBJ databases">
        <authorList>
            <person name="Mudge J."/>
            <person name="Ramaraj T."/>
            <person name="Lindquist I.E."/>
            <person name="Bharti A.K."/>
            <person name="Sundararajan A."/>
            <person name="Cameron C.T."/>
            <person name="Woodward J.E."/>
            <person name="May G.D."/>
            <person name="Brubaker C."/>
            <person name="Broadhvest J."/>
            <person name="Wilkins T.A."/>
        </authorList>
    </citation>
    <scope>NUCLEOTIDE SEQUENCE</scope>
    <source>
        <strain evidence="2">cv. AKA8401</strain>
    </source>
</reference>